<evidence type="ECO:0000256" key="1">
    <source>
        <dbReference type="ARBA" id="ARBA00001993"/>
    </source>
</evidence>
<feature type="region of interest" description="Disordered" evidence="7">
    <location>
        <begin position="42"/>
        <end position="78"/>
    </location>
</feature>
<comment type="subcellular location">
    <subcellularLocation>
        <location evidence="2">Plastid</location>
        <location evidence="2">Chloroplast thylakoid membrane</location>
        <topology evidence="2">Peripheral membrane protein</topology>
    </subcellularLocation>
</comment>
<keyword evidence="9" id="KW-1185">Reference proteome</keyword>
<dbReference type="STRING" id="52838.A0A4V4HA71"/>
<organism evidence="8 9">
    <name type="scientific">Musa balbisiana</name>
    <name type="common">Banana</name>
    <dbReference type="NCBI Taxonomy" id="52838"/>
    <lineage>
        <taxon>Eukaryota</taxon>
        <taxon>Viridiplantae</taxon>
        <taxon>Streptophyta</taxon>
        <taxon>Embryophyta</taxon>
        <taxon>Tracheophyta</taxon>
        <taxon>Spermatophyta</taxon>
        <taxon>Magnoliopsida</taxon>
        <taxon>Liliopsida</taxon>
        <taxon>Zingiberales</taxon>
        <taxon>Musaceae</taxon>
        <taxon>Musa</taxon>
    </lineage>
</organism>
<evidence type="ECO:0000313" key="9">
    <source>
        <dbReference type="Proteomes" id="UP000317650"/>
    </source>
</evidence>
<name>A0A4V4HA71_MUSBA</name>
<accession>A0A4V4HA71</accession>
<evidence type="ECO:0008006" key="10">
    <source>
        <dbReference type="Google" id="ProtNLM"/>
    </source>
</evidence>
<dbReference type="GO" id="GO:0009535">
    <property type="term" value="C:chloroplast thylakoid membrane"/>
    <property type="evidence" value="ECO:0007669"/>
    <property type="project" value="UniProtKB-SubCell"/>
</dbReference>
<dbReference type="EMBL" id="PYDT01000001">
    <property type="protein sequence ID" value="THU74345.1"/>
    <property type="molecule type" value="Genomic_DNA"/>
</dbReference>
<comment type="function">
    <text evidence="1">Stabilizes the interaction between PsaC and the PSI core, assists the docking of the ferredoxin to PSI and interacts with ferredoxin-NADP oxidoreductase.</text>
</comment>
<dbReference type="PANTHER" id="PTHR34549:SF2">
    <property type="entry name" value="PHOTOSYSTEM I SUBUNIT IV"/>
    <property type="match status" value="1"/>
</dbReference>
<dbReference type="Proteomes" id="UP000317650">
    <property type="component" value="Chromosome 4"/>
</dbReference>
<dbReference type="PANTHER" id="PTHR34549">
    <property type="entry name" value="PHOTOSYSTEM I REACTION CENTER SUBUNIT IV A, CHLOROPLASTIC-RELATED"/>
    <property type="match status" value="1"/>
</dbReference>
<dbReference type="Pfam" id="PF02427">
    <property type="entry name" value="PSI_PsaE"/>
    <property type="match status" value="1"/>
</dbReference>
<dbReference type="Gene3D" id="2.30.30.50">
    <property type="match status" value="1"/>
</dbReference>
<evidence type="ECO:0000256" key="4">
    <source>
        <dbReference type="ARBA" id="ARBA00022531"/>
    </source>
</evidence>
<dbReference type="GO" id="GO:0009538">
    <property type="term" value="C:photosystem I reaction center"/>
    <property type="evidence" value="ECO:0007669"/>
    <property type="project" value="InterPro"/>
</dbReference>
<comment type="caution">
    <text evidence="8">The sequence shown here is derived from an EMBL/GenBank/DDBJ whole genome shotgun (WGS) entry which is preliminary data.</text>
</comment>
<sequence>MAASSLASAASSFVLTSNISTTTTSSRISLLTFSKPSRKLVVRAGEASAPPPAPPAAEGGPAKATKPPPPPPIGPKRGAKVKILRRESYWYNGVGSVVTVDQVQCLFFIKLSLACFLSAPNALDLSSRIPRLAILLWFDSTKSTMPASPPTTTLWMRSRKCEQ</sequence>
<feature type="compositionally biased region" description="Low complexity" evidence="7">
    <location>
        <begin position="56"/>
        <end position="65"/>
    </location>
</feature>
<dbReference type="SUPFAM" id="SSF50090">
    <property type="entry name" value="Electron transport accessory proteins"/>
    <property type="match status" value="1"/>
</dbReference>
<evidence type="ECO:0000256" key="6">
    <source>
        <dbReference type="ARBA" id="ARBA00023136"/>
    </source>
</evidence>
<dbReference type="GO" id="GO:0015979">
    <property type="term" value="P:photosynthesis"/>
    <property type="evidence" value="ECO:0007669"/>
    <property type="project" value="UniProtKB-KW"/>
</dbReference>
<comment type="similarity">
    <text evidence="3">Belongs to the PsaE family.</text>
</comment>
<dbReference type="AlphaFoldDB" id="A0A4V4HA71"/>
<evidence type="ECO:0000256" key="2">
    <source>
        <dbReference type="ARBA" id="ARBA00004525"/>
    </source>
</evidence>
<dbReference type="InterPro" id="IPR008990">
    <property type="entry name" value="Elect_transpt_acc-like_dom_sf"/>
</dbReference>
<keyword evidence="4" id="KW-0602">Photosynthesis</keyword>
<reference evidence="8 9" key="1">
    <citation type="journal article" date="2019" name="Nat. Plants">
        <title>Genome sequencing of Musa balbisiana reveals subgenome evolution and function divergence in polyploid bananas.</title>
        <authorList>
            <person name="Yao X."/>
        </authorList>
    </citation>
    <scope>NUCLEOTIDE SEQUENCE [LARGE SCALE GENOMIC DNA]</scope>
    <source>
        <strain evidence="9">cv. DH-PKW</strain>
        <tissue evidence="8">Leaves</tissue>
    </source>
</reference>
<evidence type="ECO:0000313" key="8">
    <source>
        <dbReference type="EMBL" id="THU74345.1"/>
    </source>
</evidence>
<evidence type="ECO:0000256" key="3">
    <source>
        <dbReference type="ARBA" id="ARBA00007501"/>
    </source>
</evidence>
<gene>
    <name evidence="8" type="ORF">C4D60_Mb04t32370</name>
</gene>
<evidence type="ECO:0000256" key="7">
    <source>
        <dbReference type="SAM" id="MobiDB-lite"/>
    </source>
</evidence>
<keyword evidence="5" id="KW-0603">Photosystem I</keyword>
<evidence type="ECO:0000256" key="5">
    <source>
        <dbReference type="ARBA" id="ARBA00022836"/>
    </source>
</evidence>
<protein>
    <recommendedName>
        <fullName evidence="10">PSI-E</fullName>
    </recommendedName>
</protein>
<keyword evidence="6" id="KW-0472">Membrane</keyword>
<dbReference type="InterPro" id="IPR003375">
    <property type="entry name" value="PSI_PsaE"/>
</dbReference>
<proteinExistence type="inferred from homology"/>